<dbReference type="Proteomes" id="UP000694844">
    <property type="component" value="Chromosome 9"/>
</dbReference>
<evidence type="ECO:0000313" key="2">
    <source>
        <dbReference type="Proteomes" id="UP000694844"/>
    </source>
</evidence>
<protein>
    <submittedName>
        <fullName evidence="3">Uncharacterized protein LOC111114368</fullName>
    </submittedName>
</protein>
<dbReference type="SUPFAM" id="SSF49785">
    <property type="entry name" value="Galactose-binding domain-like"/>
    <property type="match status" value="1"/>
</dbReference>
<proteinExistence type="predicted"/>
<feature type="domain" description="DUF7869" evidence="1">
    <location>
        <begin position="25"/>
        <end position="174"/>
    </location>
</feature>
<dbReference type="GeneID" id="111114368"/>
<evidence type="ECO:0000313" key="3">
    <source>
        <dbReference type="RefSeq" id="XP_022308369.1"/>
    </source>
</evidence>
<sequence length="421" mass="47744">MEGAAEQYNYLIDENCTIGVDGSQSHGPNTVISMLHHAFQEYGLGEMACHIHCDNCAGQNKNRYVMAYFCWRILVGLHREVTIHFQIPGHTKCLVDAGFAYIKKLYRRTDNDSLSDLVTTVEKSSKTNRVVVVDEAFLWRDWKTFLAEDFLPLPGIRKYHYFRFSAMNPGVVFVKETSADEELPISMSRNSTTDLSCRRLPQVLVKVNLAHDTSQGLQGTANMSEPPQNSEWSAQKVVDGNTDQETLTTCAIMDYSKAYKSVWWKVRLEKRFNVAYLEVYFRGSTSTRASGYYFYSYDSTEVFNPNSPDPNNLIYHHDPNSGCPTSIKNITVNRLAQEIVFINKRLTNYSSSCAGDDLTKTTVEICEVKVMGCNEDRYSSNRCDNRCNTKCKNRHCDAFSGSCIYGCADSKALTLDCIVFE</sequence>
<evidence type="ECO:0000259" key="1">
    <source>
        <dbReference type="Pfam" id="PF25273"/>
    </source>
</evidence>
<accession>A0A8B8BZU3</accession>
<dbReference type="Pfam" id="PF25273">
    <property type="entry name" value="DUF7869"/>
    <property type="match status" value="1"/>
</dbReference>
<dbReference type="PANTHER" id="PTHR34415">
    <property type="entry name" value="INTEGRASE CATALYTIC DOMAIN-CONTAINING PROTEIN"/>
    <property type="match status" value="1"/>
</dbReference>
<gene>
    <name evidence="3" type="primary">LOC111114368</name>
</gene>
<dbReference type="OrthoDB" id="6050800at2759"/>
<dbReference type="Gene3D" id="2.60.120.260">
    <property type="entry name" value="Galactose-binding domain-like"/>
    <property type="match status" value="1"/>
</dbReference>
<reference evidence="3" key="1">
    <citation type="submission" date="2025-08" db="UniProtKB">
        <authorList>
            <consortium name="RefSeq"/>
        </authorList>
    </citation>
    <scope>IDENTIFICATION</scope>
    <source>
        <tissue evidence="3">Whole sample</tissue>
    </source>
</reference>
<dbReference type="InterPro" id="IPR008979">
    <property type="entry name" value="Galactose-bd-like_sf"/>
</dbReference>
<dbReference type="RefSeq" id="XP_022308369.1">
    <property type="nucleotide sequence ID" value="XM_022452661.1"/>
</dbReference>
<dbReference type="AlphaFoldDB" id="A0A8B8BZU3"/>
<dbReference type="KEGG" id="cvn:111114368"/>
<dbReference type="PANTHER" id="PTHR34415:SF1">
    <property type="entry name" value="INTEGRASE CATALYTIC DOMAIN-CONTAINING PROTEIN"/>
    <property type="match status" value="1"/>
</dbReference>
<name>A0A8B8BZU3_CRAVI</name>
<dbReference type="InterPro" id="IPR057191">
    <property type="entry name" value="DUF7869"/>
</dbReference>
<keyword evidence="2" id="KW-1185">Reference proteome</keyword>
<organism evidence="2 3">
    <name type="scientific">Crassostrea virginica</name>
    <name type="common">Eastern oyster</name>
    <dbReference type="NCBI Taxonomy" id="6565"/>
    <lineage>
        <taxon>Eukaryota</taxon>
        <taxon>Metazoa</taxon>
        <taxon>Spiralia</taxon>
        <taxon>Lophotrochozoa</taxon>
        <taxon>Mollusca</taxon>
        <taxon>Bivalvia</taxon>
        <taxon>Autobranchia</taxon>
        <taxon>Pteriomorphia</taxon>
        <taxon>Ostreida</taxon>
        <taxon>Ostreoidea</taxon>
        <taxon>Ostreidae</taxon>
        <taxon>Crassostrea</taxon>
    </lineage>
</organism>